<name>A0A1M6Z832_9FLAO</name>
<dbReference type="AlphaFoldDB" id="A0A1M6Z832"/>
<evidence type="ECO:0000313" key="2">
    <source>
        <dbReference type="Proteomes" id="UP000184069"/>
    </source>
</evidence>
<organism evidence="1 2">
    <name type="scientific">Chryseobacterium contaminans</name>
    <dbReference type="NCBI Taxonomy" id="1423959"/>
    <lineage>
        <taxon>Bacteria</taxon>
        <taxon>Pseudomonadati</taxon>
        <taxon>Bacteroidota</taxon>
        <taxon>Flavobacteriia</taxon>
        <taxon>Flavobacteriales</taxon>
        <taxon>Weeksellaceae</taxon>
        <taxon>Chryseobacterium group</taxon>
        <taxon>Chryseobacterium</taxon>
    </lineage>
</organism>
<proteinExistence type="predicted"/>
<gene>
    <name evidence="1" type="ORF">SAMN05444407_103124</name>
</gene>
<protein>
    <submittedName>
        <fullName evidence="1">Uncharacterized protein</fullName>
    </submittedName>
</protein>
<dbReference type="EMBL" id="FRBM01000003">
    <property type="protein sequence ID" value="SHL26621.1"/>
    <property type="molecule type" value="Genomic_DNA"/>
</dbReference>
<dbReference type="RefSeq" id="WP_165601959.1">
    <property type="nucleotide sequence ID" value="NZ_FRBM01000003.1"/>
</dbReference>
<evidence type="ECO:0000313" key="1">
    <source>
        <dbReference type="EMBL" id="SHL26621.1"/>
    </source>
</evidence>
<dbReference type="Proteomes" id="UP000184069">
    <property type="component" value="Unassembled WGS sequence"/>
</dbReference>
<sequence>MNKNDFNSYLYTIMATASVQHKDCTGNGLSQHNTTSKKMCFESMMCKMMMP</sequence>
<dbReference type="STRING" id="1423959.SAMN05444407_103124"/>
<accession>A0A1M6Z832</accession>
<reference evidence="1 2" key="1">
    <citation type="submission" date="2016-11" db="EMBL/GenBank/DDBJ databases">
        <authorList>
            <person name="Jaros S."/>
            <person name="Januszkiewicz K."/>
            <person name="Wedrychowicz H."/>
        </authorList>
    </citation>
    <scope>NUCLEOTIDE SEQUENCE [LARGE SCALE GENOMIC DNA]</scope>
    <source>
        <strain evidence="1 2">DSM 27621</strain>
    </source>
</reference>